<organism evidence="1 2">
    <name type="scientific">Maioricimonas rarisocia</name>
    <dbReference type="NCBI Taxonomy" id="2528026"/>
    <lineage>
        <taxon>Bacteria</taxon>
        <taxon>Pseudomonadati</taxon>
        <taxon>Planctomycetota</taxon>
        <taxon>Planctomycetia</taxon>
        <taxon>Planctomycetales</taxon>
        <taxon>Planctomycetaceae</taxon>
        <taxon>Maioricimonas</taxon>
    </lineage>
</organism>
<name>A0A517ZEY7_9PLAN</name>
<dbReference type="KEGG" id="mri:Mal4_53960"/>
<gene>
    <name evidence="1" type="ORF">Mal4_53960</name>
</gene>
<dbReference type="AlphaFoldDB" id="A0A517ZEY7"/>
<protein>
    <submittedName>
        <fullName evidence="1">Uncharacterized protein</fullName>
    </submittedName>
</protein>
<dbReference type="EMBL" id="CP036275">
    <property type="protein sequence ID" value="QDU41031.1"/>
    <property type="molecule type" value="Genomic_DNA"/>
</dbReference>
<evidence type="ECO:0000313" key="1">
    <source>
        <dbReference type="EMBL" id="QDU41031.1"/>
    </source>
</evidence>
<proteinExistence type="predicted"/>
<sequence length="148" mass="16887">MFHFKPAIWRDDTLYELPRPIRSLRIQDEWDFQRFKVPLVDGDLTVGSSRDGVDIIVSGQIGSQSGELRLTEADMFSELEALRTALDRSAGDAPYHFFLYHDPGAETYRSFRECTTVRFEYDLSKQALFAYSAVIHAGDPTIYSDAPL</sequence>
<accession>A0A517ZEY7</accession>
<dbReference type="OrthoDB" id="213415at2"/>
<keyword evidence="2" id="KW-1185">Reference proteome</keyword>
<dbReference type="Proteomes" id="UP000320496">
    <property type="component" value="Chromosome"/>
</dbReference>
<reference evidence="1 2" key="1">
    <citation type="submission" date="2019-02" db="EMBL/GenBank/DDBJ databases">
        <title>Deep-cultivation of Planctomycetes and their phenomic and genomic characterization uncovers novel biology.</title>
        <authorList>
            <person name="Wiegand S."/>
            <person name="Jogler M."/>
            <person name="Boedeker C."/>
            <person name="Pinto D."/>
            <person name="Vollmers J."/>
            <person name="Rivas-Marin E."/>
            <person name="Kohn T."/>
            <person name="Peeters S.H."/>
            <person name="Heuer A."/>
            <person name="Rast P."/>
            <person name="Oberbeckmann S."/>
            <person name="Bunk B."/>
            <person name="Jeske O."/>
            <person name="Meyerdierks A."/>
            <person name="Storesund J.E."/>
            <person name="Kallscheuer N."/>
            <person name="Luecker S."/>
            <person name="Lage O.M."/>
            <person name="Pohl T."/>
            <person name="Merkel B.J."/>
            <person name="Hornburger P."/>
            <person name="Mueller R.-W."/>
            <person name="Bruemmer F."/>
            <person name="Labrenz M."/>
            <person name="Spormann A.M."/>
            <person name="Op den Camp H."/>
            <person name="Overmann J."/>
            <person name="Amann R."/>
            <person name="Jetten M.S.M."/>
            <person name="Mascher T."/>
            <person name="Medema M.H."/>
            <person name="Devos D.P."/>
            <person name="Kaster A.-K."/>
            <person name="Ovreas L."/>
            <person name="Rohde M."/>
            <person name="Galperin M.Y."/>
            <person name="Jogler C."/>
        </authorList>
    </citation>
    <scope>NUCLEOTIDE SEQUENCE [LARGE SCALE GENOMIC DNA]</scope>
    <source>
        <strain evidence="1 2">Mal4</strain>
    </source>
</reference>
<dbReference type="RefSeq" id="WP_145372256.1">
    <property type="nucleotide sequence ID" value="NZ_CP036275.1"/>
</dbReference>
<evidence type="ECO:0000313" key="2">
    <source>
        <dbReference type="Proteomes" id="UP000320496"/>
    </source>
</evidence>